<gene>
    <name evidence="1" type="ORF">SERLA73DRAFT_187485</name>
</gene>
<dbReference type="EMBL" id="GL945486">
    <property type="protein sequence ID" value="EGN95160.1"/>
    <property type="molecule type" value="Genomic_DNA"/>
</dbReference>
<keyword evidence="2" id="KW-1185">Reference proteome</keyword>
<proteinExistence type="predicted"/>
<dbReference type="AlphaFoldDB" id="F8Q9A5"/>
<dbReference type="HOGENOM" id="CLU_2832740_0_0_1"/>
<name>F8Q9A5_SERL3</name>
<dbReference type="InParanoid" id="F8Q9A5"/>
<accession>F8Q9A5</accession>
<reference evidence="2" key="1">
    <citation type="journal article" date="2011" name="Science">
        <title>The plant cell wall-decomposing machinery underlies the functional diversity of forest fungi.</title>
        <authorList>
            <person name="Eastwood D.C."/>
            <person name="Floudas D."/>
            <person name="Binder M."/>
            <person name="Majcherczyk A."/>
            <person name="Schneider P."/>
            <person name="Aerts A."/>
            <person name="Asiegbu F.O."/>
            <person name="Baker S.E."/>
            <person name="Barry K."/>
            <person name="Bendiksby M."/>
            <person name="Blumentritt M."/>
            <person name="Coutinho P.M."/>
            <person name="Cullen D."/>
            <person name="de Vries R.P."/>
            <person name="Gathman A."/>
            <person name="Goodell B."/>
            <person name="Henrissat B."/>
            <person name="Ihrmark K."/>
            <person name="Kauserud H."/>
            <person name="Kohler A."/>
            <person name="LaButti K."/>
            <person name="Lapidus A."/>
            <person name="Lavin J.L."/>
            <person name="Lee Y.-H."/>
            <person name="Lindquist E."/>
            <person name="Lilly W."/>
            <person name="Lucas S."/>
            <person name="Morin E."/>
            <person name="Murat C."/>
            <person name="Oguiza J.A."/>
            <person name="Park J."/>
            <person name="Pisabarro A.G."/>
            <person name="Riley R."/>
            <person name="Rosling A."/>
            <person name="Salamov A."/>
            <person name="Schmidt O."/>
            <person name="Schmutz J."/>
            <person name="Skrede I."/>
            <person name="Stenlid J."/>
            <person name="Wiebenga A."/>
            <person name="Xie X."/>
            <person name="Kuees U."/>
            <person name="Hibbett D.S."/>
            <person name="Hoffmeister D."/>
            <person name="Hoegberg N."/>
            <person name="Martin F."/>
            <person name="Grigoriev I.V."/>
            <person name="Watkinson S.C."/>
        </authorList>
    </citation>
    <scope>NUCLEOTIDE SEQUENCE [LARGE SCALE GENOMIC DNA]</scope>
    <source>
        <strain evidence="2">strain S7.3</strain>
    </source>
</reference>
<dbReference type="Proteomes" id="UP000008063">
    <property type="component" value="Unassembled WGS sequence"/>
</dbReference>
<protein>
    <submittedName>
        <fullName evidence="1">Uncharacterized protein</fullName>
    </submittedName>
</protein>
<evidence type="ECO:0000313" key="1">
    <source>
        <dbReference type="EMBL" id="EGN95160.1"/>
    </source>
</evidence>
<evidence type="ECO:0000313" key="2">
    <source>
        <dbReference type="Proteomes" id="UP000008063"/>
    </source>
</evidence>
<organism evidence="2">
    <name type="scientific">Serpula lacrymans var. lacrymans (strain S7.3)</name>
    <name type="common">Dry rot fungus</name>
    <dbReference type="NCBI Taxonomy" id="936435"/>
    <lineage>
        <taxon>Eukaryota</taxon>
        <taxon>Fungi</taxon>
        <taxon>Dikarya</taxon>
        <taxon>Basidiomycota</taxon>
        <taxon>Agaricomycotina</taxon>
        <taxon>Agaricomycetes</taxon>
        <taxon>Agaricomycetidae</taxon>
        <taxon>Boletales</taxon>
        <taxon>Coniophorineae</taxon>
        <taxon>Serpulaceae</taxon>
        <taxon>Serpula</taxon>
    </lineage>
</organism>
<sequence>MLTTALLTAFKMHRENQLEYTHFSFTCTSQMSSLSELHERYSEYSYWGTPCRNYVTYFSCSFLHEN</sequence>